<keyword evidence="11" id="KW-1185">Reference proteome</keyword>
<keyword evidence="5" id="KW-0378">Hydrolase</keyword>
<comment type="caution">
    <text evidence="10">The sequence shown here is derived from an EMBL/GenBank/DDBJ whole genome shotgun (WGS) entry which is preliminary data.</text>
</comment>
<dbReference type="NCBIfam" id="TIGR02562">
    <property type="entry name" value="cas3_yersinia"/>
    <property type="match status" value="1"/>
</dbReference>
<dbReference type="Gene3D" id="1.10.3210.30">
    <property type="match status" value="1"/>
</dbReference>
<dbReference type="Pfam" id="PF18019">
    <property type="entry name" value="Cas3_HD"/>
    <property type="match status" value="1"/>
</dbReference>
<protein>
    <submittedName>
        <fullName evidence="10">Type I-F CRISPR-associated helicase Cas3f</fullName>
    </submittedName>
</protein>
<proteinExistence type="inferred from homology"/>
<dbReference type="Proteomes" id="UP001147830">
    <property type="component" value="Unassembled WGS sequence"/>
</dbReference>
<keyword evidence="4" id="KW-0547">Nucleotide-binding</keyword>
<comment type="similarity">
    <text evidence="2">In the central section; belongs to the CRISPR-associated helicase Cas3 family.</text>
</comment>
<keyword evidence="7" id="KW-0067">ATP-binding</keyword>
<feature type="domain" description="HD Cas3-type" evidence="9">
    <location>
        <begin position="102"/>
        <end position="336"/>
    </location>
</feature>
<keyword evidence="8" id="KW-0051">Antiviral defense</keyword>
<evidence type="ECO:0000256" key="4">
    <source>
        <dbReference type="ARBA" id="ARBA00022741"/>
    </source>
</evidence>
<gene>
    <name evidence="10" type="primary">cas3f</name>
    <name evidence="10" type="ORF">NYR02_01425</name>
</gene>
<comment type="similarity">
    <text evidence="1">In the N-terminal section; belongs to the CRISPR-associated nuclease Cas3-HD family.</text>
</comment>
<dbReference type="InterPro" id="IPR038257">
    <property type="entry name" value="CRISPR-assoc_Cas3_HD_sf"/>
</dbReference>
<evidence type="ECO:0000256" key="8">
    <source>
        <dbReference type="ARBA" id="ARBA00023118"/>
    </source>
</evidence>
<dbReference type="PROSITE" id="PS51643">
    <property type="entry name" value="HD_CAS3"/>
    <property type="match status" value="1"/>
</dbReference>
<dbReference type="Pfam" id="PF22590">
    <property type="entry name" value="Cas3-like_C_2"/>
    <property type="match status" value="1"/>
</dbReference>
<dbReference type="InterPro" id="IPR054712">
    <property type="entry name" value="Cas3-like_dom"/>
</dbReference>
<dbReference type="GO" id="GO:0004386">
    <property type="term" value="F:helicase activity"/>
    <property type="evidence" value="ECO:0007669"/>
    <property type="project" value="UniProtKB-KW"/>
</dbReference>
<reference evidence="10" key="1">
    <citation type="journal article" date="2022" name="Front. Microbiol.">
        <title>Genome-based taxonomic rearrangement of Oceanobacter-related bacteria including the description of Thalassolituus hydrocarbonoclasticus sp. nov. and Thalassolituus pacificus sp. nov. and emended description of the genus Thalassolituus.</title>
        <authorList>
            <person name="Dong C."/>
            <person name="Wei L."/>
            <person name="Wang J."/>
            <person name="Lai Q."/>
            <person name="Huang Z."/>
            <person name="Shao Z."/>
        </authorList>
    </citation>
    <scope>NUCLEOTIDE SEQUENCE</scope>
    <source>
        <strain evidence="10">59MF3M-4</strain>
    </source>
</reference>
<dbReference type="InterPro" id="IPR006483">
    <property type="entry name" value="CRISPR-assoc_Cas3_HD"/>
</dbReference>
<evidence type="ECO:0000256" key="5">
    <source>
        <dbReference type="ARBA" id="ARBA00022801"/>
    </source>
</evidence>
<evidence type="ECO:0000313" key="10">
    <source>
        <dbReference type="EMBL" id="MCT7357680.1"/>
    </source>
</evidence>
<dbReference type="Gene3D" id="3.40.50.300">
    <property type="entry name" value="P-loop containing nucleotide triphosphate hydrolases"/>
    <property type="match status" value="1"/>
</dbReference>
<dbReference type="EMBL" id="JAOANI010000004">
    <property type="protein sequence ID" value="MCT7357680.1"/>
    <property type="molecule type" value="Genomic_DNA"/>
</dbReference>
<dbReference type="Pfam" id="PF21384">
    <property type="entry name" value="Cas3_I-F_Cas2"/>
    <property type="match status" value="1"/>
</dbReference>
<evidence type="ECO:0000259" key="9">
    <source>
        <dbReference type="PROSITE" id="PS51643"/>
    </source>
</evidence>
<evidence type="ECO:0000313" key="11">
    <source>
        <dbReference type="Proteomes" id="UP001147830"/>
    </source>
</evidence>
<dbReference type="AlphaFoldDB" id="A0A9X3APX4"/>
<evidence type="ECO:0000256" key="2">
    <source>
        <dbReference type="ARBA" id="ARBA00009046"/>
    </source>
</evidence>
<dbReference type="GO" id="GO:0005524">
    <property type="term" value="F:ATP binding"/>
    <property type="evidence" value="ECO:0007669"/>
    <property type="project" value="UniProtKB-KW"/>
</dbReference>
<evidence type="ECO:0000256" key="6">
    <source>
        <dbReference type="ARBA" id="ARBA00022806"/>
    </source>
</evidence>
<dbReference type="GO" id="GO:0016787">
    <property type="term" value="F:hydrolase activity"/>
    <property type="evidence" value="ECO:0007669"/>
    <property type="project" value="UniProtKB-KW"/>
</dbReference>
<dbReference type="Pfam" id="PF21802">
    <property type="entry name" value="Cas3-like_C"/>
    <property type="match status" value="1"/>
</dbReference>
<reference evidence="10" key="2">
    <citation type="submission" date="2022-08" db="EMBL/GenBank/DDBJ databases">
        <authorList>
            <person name="Dong C."/>
        </authorList>
    </citation>
    <scope>NUCLEOTIDE SEQUENCE</scope>
    <source>
        <strain evidence="10">59MF3M-4</strain>
    </source>
</reference>
<organism evidence="10 11">
    <name type="scientific">Thalassolituus pacificus</name>
    <dbReference type="NCBI Taxonomy" id="2975440"/>
    <lineage>
        <taxon>Bacteria</taxon>
        <taxon>Pseudomonadati</taxon>
        <taxon>Pseudomonadota</taxon>
        <taxon>Gammaproteobacteria</taxon>
        <taxon>Oceanospirillales</taxon>
        <taxon>Oceanospirillaceae</taxon>
        <taxon>Thalassolituus</taxon>
    </lineage>
</organism>
<keyword evidence="3" id="KW-0479">Metal-binding</keyword>
<dbReference type="RefSeq" id="WP_260974615.1">
    <property type="nucleotide sequence ID" value="NZ_JAOANI010000004.1"/>
</dbReference>
<dbReference type="SUPFAM" id="SSF52540">
    <property type="entry name" value="P-loop containing nucleoside triphosphate hydrolases"/>
    <property type="match status" value="1"/>
</dbReference>
<name>A0A9X3APX4_9GAMM</name>
<sequence>MNVLLVSQCNKNALKESRRILDQFAERRGERTWQTAITQEGLNTLRKLLRKTARKNTAVACHWIRGKDHSELMWIVGDASQFNMEGATPTNSTARNVLRHEDENDWHTLELIRVLAQFAGLLHDLGKASIAFQERLKGQRTEKNLYRHEWVSLRLFQAFVGTDTDEQWLQRLADETTDDPAIWTMPGRYWRDGLDAADHPQPFRTLSSQAPVAAAIGWLIVTHHRLPLKPAKDNDGKQQWLGTKGRAPGLHELPDLLSKVAHDWNEQAQDADQALKEKYWSLQGDLPVMSPVWRKQAAKLAKRLISLQQTHRGNWLDNPYVMHLARLCLMLGDHHYSSLGLTATDKPVAGRVPFLQIKQTLAANTTHNKHGRPVLNQSLLEHLLGVAQGAASIAHALPGFERYLPRLANHRGLRKRSGNPRFSWQDKAFDAATAIRESARQQGAFIINMASTGCGKTLANARILYALASPQQGMRATYALGLRTLTLQTGRSYRKDLHLNDDELAIQVGGSSSRALFEYYEQRAEQSGSASVQELLEEDSHVLYEGNSADHPLLAKALANADIRKLLSAPMLVCTVDHLVPATESQRAGRQIAPMLRLMSSDLILDELDDYDLNDLPALTRLVYWAGLLGSRVILSSATLPPALVAGMFMAYRQGRQHYLNNRGADGGETNSMADIPCLWVDEFGVQSTTVKTAELFEQQHQQFIGQRVAQLAKEKPCRQAEILPLDITTRQPNEVYSELARILRDGCIRLHHHHSEIDPVSAKQVSFGMVRMANIEALTQVARALYALGAADDVHIHLCVYHSRFPLVQRSAIENLLDSAFNRRGDGGQVVYQQPQIRHALDTTTASQQLFVVLASPVCEVGRDWDADWAIAEPSSMRSFIQLAGRVQRHRRKTPQHANMLLLDAPVKYFTNVNNDDGIYQRPGFEKGPAGTQFRLTSPWLHDLLQTDEYQCLNAVPRILPRNAEEQKPQTSLVDLEQARIAASMYPRPKPANVSRRNTQVQWLEQDEAAPGWRHPHNLLTGVLAQYQPFRDSAGSQTLTLVFRPDDDEEQLRLHRVEANRSARGQNLYIPVDHSQRHTLLLQPATGISVWGDFDLMTLVREQAEALDMSLERCAEKMTTVEVLDNSQGWNWHPWLGFMKRQ</sequence>
<evidence type="ECO:0000256" key="3">
    <source>
        <dbReference type="ARBA" id="ARBA00022723"/>
    </source>
</evidence>
<dbReference type="InterPro" id="IPR027417">
    <property type="entry name" value="P-loop_NTPase"/>
</dbReference>
<evidence type="ECO:0000256" key="1">
    <source>
        <dbReference type="ARBA" id="ARBA00006847"/>
    </source>
</evidence>
<evidence type="ECO:0000256" key="7">
    <source>
        <dbReference type="ARBA" id="ARBA00022840"/>
    </source>
</evidence>
<accession>A0A9X3APX4</accession>
<dbReference type="InterPro" id="IPR048823">
    <property type="entry name" value="Cas3_I-F_Cas2"/>
</dbReference>
<dbReference type="GO" id="GO:0051607">
    <property type="term" value="P:defense response to virus"/>
    <property type="evidence" value="ECO:0007669"/>
    <property type="project" value="UniProtKB-KW"/>
</dbReference>
<dbReference type="NCBIfam" id="TIGR01596">
    <property type="entry name" value="cas3_HD"/>
    <property type="match status" value="1"/>
</dbReference>
<dbReference type="InterPro" id="IPR048824">
    <property type="entry name" value="Cas3-like_C"/>
</dbReference>
<dbReference type="GO" id="GO:0046872">
    <property type="term" value="F:metal ion binding"/>
    <property type="evidence" value="ECO:0007669"/>
    <property type="project" value="UniProtKB-KW"/>
</dbReference>
<dbReference type="InterPro" id="IPR013395">
    <property type="entry name" value="CRISPR-assoc_Cas3_yers"/>
</dbReference>
<keyword evidence="6" id="KW-0347">Helicase</keyword>